<dbReference type="Gene3D" id="3.20.20.30">
    <property type="entry name" value="Luciferase-like domain"/>
    <property type="match status" value="1"/>
</dbReference>
<dbReference type="CDD" id="cd01097">
    <property type="entry name" value="Tetrahydromethanopterin_reductase"/>
    <property type="match status" value="1"/>
</dbReference>
<dbReference type="SUPFAM" id="SSF51679">
    <property type="entry name" value="Bacterial luciferase-like"/>
    <property type="match status" value="1"/>
</dbReference>
<gene>
    <name evidence="3" type="ORF">LWF01_07790</name>
</gene>
<evidence type="ECO:0000256" key="1">
    <source>
        <dbReference type="ARBA" id="ARBA00023002"/>
    </source>
</evidence>
<reference evidence="3 4" key="1">
    <citation type="submission" date="2023-05" db="EMBL/GenBank/DDBJ databases">
        <title>Lithophilousrod everest ZFBP1038 complete genpme.</title>
        <authorList>
            <person name="Tian M."/>
        </authorList>
    </citation>
    <scope>NUCLEOTIDE SEQUENCE [LARGE SCALE GENOMIC DNA]</scope>
    <source>
        <strain evidence="3 4">ZFBP1038</strain>
    </source>
</reference>
<dbReference type="PANTHER" id="PTHR43244">
    <property type="match status" value="1"/>
</dbReference>
<keyword evidence="4" id="KW-1185">Reference proteome</keyword>
<dbReference type="Pfam" id="PF00296">
    <property type="entry name" value="Bac_luciferase"/>
    <property type="match status" value="1"/>
</dbReference>
<dbReference type="PANTHER" id="PTHR43244:SF1">
    <property type="entry name" value="5,10-METHYLENETETRAHYDROMETHANOPTERIN REDUCTASE"/>
    <property type="match status" value="1"/>
</dbReference>
<dbReference type="InterPro" id="IPR050564">
    <property type="entry name" value="F420-G6PD/mer"/>
</dbReference>
<evidence type="ECO:0000313" key="4">
    <source>
        <dbReference type="Proteomes" id="UP001209083"/>
    </source>
</evidence>
<keyword evidence="1" id="KW-0560">Oxidoreductase</keyword>
<dbReference type="InterPro" id="IPR011251">
    <property type="entry name" value="Luciferase-like_dom"/>
</dbReference>
<feature type="domain" description="Luciferase-like" evidence="2">
    <location>
        <begin position="13"/>
        <end position="314"/>
    </location>
</feature>
<evidence type="ECO:0000259" key="2">
    <source>
        <dbReference type="Pfam" id="PF00296"/>
    </source>
</evidence>
<dbReference type="InterPro" id="IPR036661">
    <property type="entry name" value="Luciferase-like_sf"/>
</dbReference>
<sequence>MKLGLMLGISGASDPAGTLELTHEAERLGYSSVWAAEAYGYDAATVLAWLAGQTSAIDLGSAILQIPGRTPAMTAMTAAGLNALSNGRFRLGVGVSGPQVSEGWHGVPFKAPLGRTREYVKILTLALSGQPVQFDGRHFQLPLPTPEAKALRSAAKVRDIPPIYLAAVGPKNLELAGEIADGWLGVFFSPEQAELSLGPLRSGRPGGSLDGFDVVPTVPVALGPDTSRCADLVRGYTALYVGGMGSRENNFYNALAHRLGFAQEADTVQNLYLAKQHREAAAAVPEDLIRQTSLVGGDERVIDRLQAYAQSGVTTLAVSLFNPTQEGKLNDLRHLAELLDHAGVA</sequence>
<protein>
    <submittedName>
        <fullName evidence="3">LLM class F420-dependent oxidoreductase</fullName>
    </submittedName>
</protein>
<dbReference type="InterPro" id="IPR019951">
    <property type="entry name" value="F420_OxRdatse_Rv3520c_pred"/>
</dbReference>
<proteinExistence type="predicted"/>
<dbReference type="EMBL" id="CP090958">
    <property type="protein sequence ID" value="WGW13649.1"/>
    <property type="molecule type" value="Genomic_DNA"/>
</dbReference>
<dbReference type="Proteomes" id="UP001209083">
    <property type="component" value="Chromosome"/>
</dbReference>
<accession>A0ABY8QZ50</accession>
<evidence type="ECO:0000313" key="3">
    <source>
        <dbReference type="EMBL" id="WGW13649.1"/>
    </source>
</evidence>
<organism evidence="3 4">
    <name type="scientific">Saxibacter everestensis</name>
    <dbReference type="NCBI Taxonomy" id="2909229"/>
    <lineage>
        <taxon>Bacteria</taxon>
        <taxon>Bacillati</taxon>
        <taxon>Actinomycetota</taxon>
        <taxon>Actinomycetes</taxon>
        <taxon>Micrococcales</taxon>
        <taxon>Brevibacteriaceae</taxon>
        <taxon>Saxibacter</taxon>
    </lineage>
</organism>
<name>A0ABY8QZ50_9MICO</name>
<dbReference type="RefSeq" id="WP_349640472.1">
    <property type="nucleotide sequence ID" value="NZ_CP090958.1"/>
</dbReference>
<dbReference type="NCBIfam" id="TIGR03559">
    <property type="entry name" value="F420_Rv3520c"/>
    <property type="match status" value="1"/>
</dbReference>